<evidence type="ECO:0000256" key="5">
    <source>
        <dbReference type="SAM" id="MobiDB-lite"/>
    </source>
</evidence>
<protein>
    <recommendedName>
        <fullName evidence="9">MFS general substrate transporter</fullName>
    </recommendedName>
</protein>
<feature type="transmembrane region" description="Helical" evidence="6">
    <location>
        <begin position="495"/>
        <end position="516"/>
    </location>
</feature>
<feature type="transmembrane region" description="Helical" evidence="6">
    <location>
        <begin position="254"/>
        <end position="277"/>
    </location>
</feature>
<sequence length="629" mass="69201">MSRPRGPNFSRSNSTRAHTPTVPTGEDVVMGDGAFSADDVEYLHEFVHHHHETEETLVDEQELVDEEEERRKTLPWWRRPSPWWLMGMMPFSAMAMAATIAPKVEIYTMLACRVHKPDIYYESGLSTLTGSNLHVNDNNRACFSDPEVQAAVAQLAAVMTACMGVLSCLTTGWWGSFSDRHGRIRVLSISVIGLLLTDIIFITVYYHAEKLPGGYWFLIIGPLFEGSLGGMTSAVAAIHAYMADTSTAANRSRVFSQSLGIMFTGFAFGPTLGGLIIRLTHQVISVFYAALLSHVFYATMIWFVIPESLTRKKMRLAAEKYRTQTVVARVTHGAIPSLKSWLSFLSPLAVFAPSRPRAGTNPLKSKRDWSLTYVAIVYALIISINGSYSVKFQYASLMFGWDSETLSYWLSLVGASRAFFLAIILPLCIKYFKGRPKVEEPQARMSTEEEPLMSPTSSTTPPPPRSPSHSPSRLNEPNSSKFDLGLARASLISDVIAYTFMALSSSAVPFTIFAMLGSLGSGFSPAIQSVALELYHKKEGGLESGKLFGAMSVLQALSSQILGPAIYGVIYMKTVATVPRMIFFVSVLCVVISSLVLAFVRLPDTEESSSDDEDVEEQLPSPGSPLPRD</sequence>
<evidence type="ECO:0000256" key="3">
    <source>
        <dbReference type="ARBA" id="ARBA00022989"/>
    </source>
</evidence>
<feature type="transmembrane region" description="Helical" evidence="6">
    <location>
        <begin position="547"/>
        <end position="570"/>
    </location>
</feature>
<dbReference type="InterPro" id="IPR011701">
    <property type="entry name" value="MFS"/>
</dbReference>
<feature type="transmembrane region" description="Helical" evidence="6">
    <location>
        <begin position="582"/>
        <end position="602"/>
    </location>
</feature>
<reference evidence="7 8" key="1">
    <citation type="submission" date="2024-02" db="EMBL/GenBank/DDBJ databases">
        <title>A draft genome for the cacao thread blight pathogen Marasmius crinis-equi.</title>
        <authorList>
            <person name="Cohen S.P."/>
            <person name="Baruah I.K."/>
            <person name="Amoako-Attah I."/>
            <person name="Bukari Y."/>
            <person name="Meinhardt L.W."/>
            <person name="Bailey B.A."/>
        </authorList>
    </citation>
    <scope>NUCLEOTIDE SEQUENCE [LARGE SCALE GENOMIC DNA]</scope>
    <source>
        <strain evidence="7 8">GH-76</strain>
    </source>
</reference>
<feature type="region of interest" description="Disordered" evidence="5">
    <location>
        <begin position="440"/>
        <end position="479"/>
    </location>
</feature>
<feature type="transmembrane region" description="Helical" evidence="6">
    <location>
        <begin position="153"/>
        <end position="174"/>
    </location>
</feature>
<name>A0ABR3F6E0_9AGAR</name>
<feature type="region of interest" description="Disordered" evidence="5">
    <location>
        <begin position="1"/>
        <end position="27"/>
    </location>
</feature>
<evidence type="ECO:0000256" key="4">
    <source>
        <dbReference type="ARBA" id="ARBA00023136"/>
    </source>
</evidence>
<keyword evidence="8" id="KW-1185">Reference proteome</keyword>
<feature type="transmembrane region" description="Helical" evidence="6">
    <location>
        <begin position="283"/>
        <end position="305"/>
    </location>
</feature>
<dbReference type="Gene3D" id="1.20.1250.20">
    <property type="entry name" value="MFS general substrate transporter like domains"/>
    <property type="match status" value="2"/>
</dbReference>
<evidence type="ECO:0008006" key="9">
    <source>
        <dbReference type="Google" id="ProtNLM"/>
    </source>
</evidence>
<keyword evidence="3 6" id="KW-1133">Transmembrane helix</keyword>
<gene>
    <name evidence="7" type="ORF">V5O48_011144</name>
</gene>
<accession>A0ABR3F6E0</accession>
<feature type="transmembrane region" description="Helical" evidence="6">
    <location>
        <begin position="371"/>
        <end position="388"/>
    </location>
</feature>
<evidence type="ECO:0000313" key="8">
    <source>
        <dbReference type="Proteomes" id="UP001465976"/>
    </source>
</evidence>
<evidence type="ECO:0000256" key="1">
    <source>
        <dbReference type="ARBA" id="ARBA00004141"/>
    </source>
</evidence>
<feature type="transmembrane region" description="Helical" evidence="6">
    <location>
        <begin position="186"/>
        <end position="208"/>
    </location>
</feature>
<dbReference type="PANTHER" id="PTHR23507:SF1">
    <property type="entry name" value="FI18259P1-RELATED"/>
    <property type="match status" value="1"/>
</dbReference>
<feature type="transmembrane region" description="Helical" evidence="6">
    <location>
        <begin position="408"/>
        <end position="429"/>
    </location>
</feature>
<feature type="compositionally biased region" description="Acidic residues" evidence="5">
    <location>
        <begin position="605"/>
        <end position="617"/>
    </location>
</feature>
<evidence type="ECO:0000313" key="7">
    <source>
        <dbReference type="EMBL" id="KAL0570808.1"/>
    </source>
</evidence>
<dbReference type="InterPro" id="IPR036259">
    <property type="entry name" value="MFS_trans_sf"/>
</dbReference>
<feature type="compositionally biased region" description="Polar residues" evidence="5">
    <location>
        <begin position="9"/>
        <end position="22"/>
    </location>
</feature>
<feature type="region of interest" description="Disordered" evidence="5">
    <location>
        <begin position="605"/>
        <end position="629"/>
    </location>
</feature>
<dbReference type="Proteomes" id="UP001465976">
    <property type="component" value="Unassembled WGS sequence"/>
</dbReference>
<feature type="transmembrane region" description="Helical" evidence="6">
    <location>
        <begin position="214"/>
        <end position="242"/>
    </location>
</feature>
<proteinExistence type="predicted"/>
<keyword evidence="2 6" id="KW-0812">Transmembrane</keyword>
<dbReference type="PANTHER" id="PTHR23507">
    <property type="entry name" value="ZGC:174356"/>
    <property type="match status" value="1"/>
</dbReference>
<comment type="subcellular location">
    <subcellularLocation>
        <location evidence="1">Membrane</location>
        <topology evidence="1">Multi-pass membrane protein</topology>
    </subcellularLocation>
</comment>
<keyword evidence="4 6" id="KW-0472">Membrane</keyword>
<dbReference type="EMBL" id="JBAHYK010000869">
    <property type="protein sequence ID" value="KAL0570808.1"/>
    <property type="molecule type" value="Genomic_DNA"/>
</dbReference>
<dbReference type="Pfam" id="PF07690">
    <property type="entry name" value="MFS_1"/>
    <property type="match status" value="1"/>
</dbReference>
<dbReference type="SUPFAM" id="SSF103473">
    <property type="entry name" value="MFS general substrate transporter"/>
    <property type="match status" value="2"/>
</dbReference>
<evidence type="ECO:0000256" key="6">
    <source>
        <dbReference type="SAM" id="Phobius"/>
    </source>
</evidence>
<evidence type="ECO:0000256" key="2">
    <source>
        <dbReference type="ARBA" id="ARBA00022692"/>
    </source>
</evidence>
<organism evidence="7 8">
    <name type="scientific">Marasmius crinis-equi</name>
    <dbReference type="NCBI Taxonomy" id="585013"/>
    <lineage>
        <taxon>Eukaryota</taxon>
        <taxon>Fungi</taxon>
        <taxon>Dikarya</taxon>
        <taxon>Basidiomycota</taxon>
        <taxon>Agaricomycotina</taxon>
        <taxon>Agaricomycetes</taxon>
        <taxon>Agaricomycetidae</taxon>
        <taxon>Agaricales</taxon>
        <taxon>Marasmiineae</taxon>
        <taxon>Marasmiaceae</taxon>
        <taxon>Marasmius</taxon>
    </lineage>
</organism>
<comment type="caution">
    <text evidence="7">The sequence shown here is derived from an EMBL/GenBank/DDBJ whole genome shotgun (WGS) entry which is preliminary data.</text>
</comment>
<feature type="transmembrane region" description="Helical" evidence="6">
    <location>
        <begin position="81"/>
        <end position="101"/>
    </location>
</feature>